<dbReference type="PANTHER" id="PTHR30204">
    <property type="entry name" value="REDOX-CYCLING DRUG-SENSING TRANSCRIPTIONAL ACTIVATOR SOXR"/>
    <property type="match status" value="1"/>
</dbReference>
<sequence length="251" mass="27535">MTLSIGAFSRLTGLSVKALRLYDAARILRPAEVDRANGYRRYRLAQLVDAQRILTLRQMGMPLVGVRRGSTDRGSLLSLRDTLQAQMEALASQLSAVNEALASTSLPDAGSAPAVVVKRVPSMRVIAKRYRLGHQGEADALLDSLFERDSAAISGTIWHDCGSRSGNVDAQVFLVPKQTKARPDATTLPGLTCASCLVGADDFDLAYRALSHWRRRRGHRQAGPYRELYYRDENNDGWLEVQLPVTPASDG</sequence>
<dbReference type="InterPro" id="IPR011256">
    <property type="entry name" value="Reg_factor_effector_dom_sf"/>
</dbReference>
<organism evidence="3 4">
    <name type="scientific">Pendulispora brunnea</name>
    <dbReference type="NCBI Taxonomy" id="2905690"/>
    <lineage>
        <taxon>Bacteria</taxon>
        <taxon>Pseudomonadati</taxon>
        <taxon>Myxococcota</taxon>
        <taxon>Myxococcia</taxon>
        <taxon>Myxococcales</taxon>
        <taxon>Sorangiineae</taxon>
        <taxon>Pendulisporaceae</taxon>
        <taxon>Pendulispora</taxon>
    </lineage>
</organism>
<dbReference type="InterPro" id="IPR009061">
    <property type="entry name" value="DNA-bd_dom_put_sf"/>
</dbReference>
<evidence type="ECO:0000313" key="4">
    <source>
        <dbReference type="Proteomes" id="UP001379533"/>
    </source>
</evidence>
<evidence type="ECO:0000256" key="1">
    <source>
        <dbReference type="ARBA" id="ARBA00023125"/>
    </source>
</evidence>
<dbReference type="EMBL" id="CP089982">
    <property type="protein sequence ID" value="WXA96348.1"/>
    <property type="molecule type" value="Genomic_DNA"/>
</dbReference>
<dbReference type="PROSITE" id="PS50937">
    <property type="entry name" value="HTH_MERR_2"/>
    <property type="match status" value="1"/>
</dbReference>
<dbReference type="SMART" id="SM00422">
    <property type="entry name" value="HTH_MERR"/>
    <property type="match status" value="1"/>
</dbReference>
<dbReference type="PANTHER" id="PTHR30204:SF97">
    <property type="entry name" value="MERR FAMILY REGULATORY PROTEIN"/>
    <property type="match status" value="1"/>
</dbReference>
<accession>A0ABZ2KCG8</accession>
<dbReference type="InterPro" id="IPR000551">
    <property type="entry name" value="MerR-type_HTH_dom"/>
</dbReference>
<gene>
    <name evidence="3" type="ORF">LZC95_05790</name>
</gene>
<proteinExistence type="predicted"/>
<evidence type="ECO:0000259" key="2">
    <source>
        <dbReference type="PROSITE" id="PS50937"/>
    </source>
</evidence>
<keyword evidence="1" id="KW-0238">DNA-binding</keyword>
<name>A0ABZ2KCG8_9BACT</name>
<feature type="domain" description="HTH merR-type" evidence="2">
    <location>
        <begin position="2"/>
        <end position="72"/>
    </location>
</feature>
<dbReference type="InterPro" id="IPR047057">
    <property type="entry name" value="MerR_fam"/>
</dbReference>
<protein>
    <submittedName>
        <fullName evidence="3">MerR family transcriptional regulator</fullName>
    </submittedName>
</protein>
<dbReference type="Gene3D" id="1.10.1660.10">
    <property type="match status" value="1"/>
</dbReference>
<reference evidence="3 4" key="1">
    <citation type="submission" date="2021-12" db="EMBL/GenBank/DDBJ databases">
        <title>Discovery of the Pendulisporaceae a myxobacterial family with distinct sporulation behavior and unique specialized metabolism.</title>
        <authorList>
            <person name="Garcia R."/>
            <person name="Popoff A."/>
            <person name="Bader C.D."/>
            <person name="Loehr J."/>
            <person name="Walesch S."/>
            <person name="Walt C."/>
            <person name="Boldt J."/>
            <person name="Bunk B."/>
            <person name="Haeckl F.J.F.P.J."/>
            <person name="Gunesch A.P."/>
            <person name="Birkelbach J."/>
            <person name="Nuebel U."/>
            <person name="Pietschmann T."/>
            <person name="Bach T."/>
            <person name="Mueller R."/>
        </authorList>
    </citation>
    <scope>NUCLEOTIDE SEQUENCE [LARGE SCALE GENOMIC DNA]</scope>
    <source>
        <strain evidence="3 4">MSr12523</strain>
    </source>
</reference>
<dbReference type="SUPFAM" id="SSF46955">
    <property type="entry name" value="Putative DNA-binding domain"/>
    <property type="match status" value="1"/>
</dbReference>
<keyword evidence="4" id="KW-1185">Reference proteome</keyword>
<dbReference type="Pfam" id="PF13411">
    <property type="entry name" value="MerR_1"/>
    <property type="match status" value="1"/>
</dbReference>
<dbReference type="Proteomes" id="UP001379533">
    <property type="component" value="Chromosome"/>
</dbReference>
<dbReference type="Gene3D" id="3.20.80.10">
    <property type="entry name" value="Regulatory factor, effector binding domain"/>
    <property type="match status" value="1"/>
</dbReference>
<dbReference type="RefSeq" id="WP_394846963.1">
    <property type="nucleotide sequence ID" value="NZ_CP089982.1"/>
</dbReference>
<evidence type="ECO:0000313" key="3">
    <source>
        <dbReference type="EMBL" id="WXA96348.1"/>
    </source>
</evidence>